<keyword evidence="1" id="KW-0812">Transmembrane</keyword>
<dbReference type="RefSeq" id="WP_015440548.1">
    <property type="nucleotide sequence ID" value="NC_020520.1"/>
</dbReference>
<keyword evidence="1" id="KW-0472">Membrane</keyword>
<dbReference type="EMBL" id="AP012057">
    <property type="protein sequence ID" value="BAN01301.1"/>
    <property type="molecule type" value="Genomic_DNA"/>
</dbReference>
<reference evidence="2 3" key="1">
    <citation type="journal article" date="2013" name="Int. J. Syst. Evol. Microbiol.">
        <title>Ilumatobacter nonamiense sp. nov. and Ilumatobacter coccineum sp. nov., isolated from seashore sand.</title>
        <authorList>
            <person name="Matsumoto A."/>
            <person name="Kasai H."/>
            <person name="Matsuo Y."/>
            <person name="Shizuri Y."/>
            <person name="Ichikawa N."/>
            <person name="Fujita N."/>
            <person name="Omura S."/>
            <person name="Takahashi Y."/>
        </authorList>
    </citation>
    <scope>NUCLEOTIDE SEQUENCE [LARGE SCALE GENOMIC DNA]</scope>
    <source>
        <strain evidence="3">NBRC 103263 / KCTC 29153 / YM16-304</strain>
    </source>
</reference>
<dbReference type="OrthoDB" id="9941774at2"/>
<dbReference type="Proteomes" id="UP000011863">
    <property type="component" value="Chromosome"/>
</dbReference>
<accession>A0A6C7E3N1</accession>
<proteinExistence type="predicted"/>
<name>A0A6C7E3N1_ILUCY</name>
<keyword evidence="1" id="KW-1133">Transmembrane helix</keyword>
<evidence type="ECO:0000256" key="1">
    <source>
        <dbReference type="SAM" id="Phobius"/>
    </source>
</evidence>
<dbReference type="KEGG" id="aym:YM304_09870"/>
<keyword evidence="3" id="KW-1185">Reference proteome</keyword>
<protein>
    <submittedName>
        <fullName evidence="2">Uncharacterized protein</fullName>
    </submittedName>
</protein>
<dbReference type="AlphaFoldDB" id="A0A6C7E3N1"/>
<feature type="transmembrane region" description="Helical" evidence="1">
    <location>
        <begin position="34"/>
        <end position="53"/>
    </location>
</feature>
<gene>
    <name evidence="2" type="ORF">YM304_09870</name>
</gene>
<sequence>MLEQLDDPNPPEFGTLELGNALRRGAARQRRTRLGAVSVVTVSSLVLGGVLIGRATADAPDRVVTSQPEATVTPTVPDDTLPLTVDTTVPAITEPATTTTVDPLEATEFPLLGDRETSLGVDEWLLPRDLPDGFEQRGASINYQLGVGPDGEPDVSGESRVRVRAMSIVDVGADDASVELPATPAGLSQIDIEINERPLGITSFNGSALATMEIGGVEWQLSTSDGQSLGYDHLAERRVGEGSVVVRGFGNAIGEEQFLRVVESLAIVPRSEVSEPVIDPWSPDTIEIAEVEAFGESYSVRLQTFDGVEGHDGPWTCRYELADLGYSTICGDDNVVDGVMTGVEFHNAHHNQETNELEVSAYGLVSHDVDRIELLMFNDEVVTVRPESTVEALDRDAWVMVGSFPIGQRLDLGEFPVFLPPTIQSMTAYDIDGNVLATDVADDWRDE</sequence>
<evidence type="ECO:0000313" key="3">
    <source>
        <dbReference type="Proteomes" id="UP000011863"/>
    </source>
</evidence>
<evidence type="ECO:0000313" key="2">
    <source>
        <dbReference type="EMBL" id="BAN01301.1"/>
    </source>
</evidence>
<organism evidence="2 3">
    <name type="scientific">Ilumatobacter coccineus (strain NBRC 103263 / KCTC 29153 / YM16-304)</name>
    <dbReference type="NCBI Taxonomy" id="1313172"/>
    <lineage>
        <taxon>Bacteria</taxon>
        <taxon>Bacillati</taxon>
        <taxon>Actinomycetota</taxon>
        <taxon>Acidimicrobiia</taxon>
        <taxon>Acidimicrobiales</taxon>
        <taxon>Ilumatobacteraceae</taxon>
        <taxon>Ilumatobacter</taxon>
    </lineage>
</organism>